<dbReference type="EMBL" id="CM032188">
    <property type="protein sequence ID" value="KAG7088691.1"/>
    <property type="molecule type" value="Genomic_DNA"/>
</dbReference>
<dbReference type="Proteomes" id="UP001049176">
    <property type="component" value="Chromosome 8"/>
</dbReference>
<dbReference type="InterPro" id="IPR011989">
    <property type="entry name" value="ARM-like"/>
</dbReference>
<proteinExistence type="predicted"/>
<dbReference type="GO" id="GO:0043161">
    <property type="term" value="P:proteasome-mediated ubiquitin-dependent protein catabolic process"/>
    <property type="evidence" value="ECO:0007669"/>
    <property type="project" value="TreeGrafter"/>
</dbReference>
<dbReference type="AlphaFoldDB" id="A0A9P7RRX9"/>
<dbReference type="KEGG" id="more:E1B28_012662"/>
<accession>A0A9P7RRX9</accession>
<keyword evidence="5" id="KW-0539">Nucleus</keyword>
<feature type="compositionally biased region" description="Polar residues" evidence="6">
    <location>
        <begin position="379"/>
        <end position="389"/>
    </location>
</feature>
<dbReference type="InterPro" id="IPR016024">
    <property type="entry name" value="ARM-type_fold"/>
</dbReference>
<feature type="region of interest" description="Disordered" evidence="6">
    <location>
        <begin position="625"/>
        <end position="649"/>
    </location>
</feature>
<feature type="compositionally biased region" description="Acidic residues" evidence="6">
    <location>
        <begin position="668"/>
        <end position="681"/>
    </location>
</feature>
<feature type="region of interest" description="Disordered" evidence="6">
    <location>
        <begin position="913"/>
        <end position="934"/>
    </location>
</feature>
<comment type="subcellular location">
    <subcellularLocation>
        <location evidence="2">Cytoplasm</location>
    </subcellularLocation>
    <subcellularLocation>
        <location evidence="1">Nucleus</location>
    </subcellularLocation>
</comment>
<evidence type="ECO:0000256" key="3">
    <source>
        <dbReference type="ARBA" id="ARBA00022490"/>
    </source>
</evidence>
<dbReference type="GeneID" id="66081737"/>
<dbReference type="Gene3D" id="1.25.10.10">
    <property type="entry name" value="Leucine-rich Repeat Variant"/>
    <property type="match status" value="4"/>
</dbReference>
<evidence type="ECO:0000313" key="7">
    <source>
        <dbReference type="EMBL" id="KAG7088691.1"/>
    </source>
</evidence>
<comment type="caution">
    <text evidence="7">The sequence shown here is derived from an EMBL/GenBank/DDBJ whole genome shotgun (WGS) entry which is preliminary data.</text>
</comment>
<dbReference type="GO" id="GO:0005737">
    <property type="term" value="C:cytoplasm"/>
    <property type="evidence" value="ECO:0007669"/>
    <property type="project" value="UniProtKB-SubCell"/>
</dbReference>
<dbReference type="RefSeq" id="XP_043005162.1">
    <property type="nucleotide sequence ID" value="XM_043157794.1"/>
</dbReference>
<evidence type="ECO:0000256" key="2">
    <source>
        <dbReference type="ARBA" id="ARBA00004496"/>
    </source>
</evidence>
<feature type="compositionally biased region" description="Basic residues" evidence="6">
    <location>
        <begin position="630"/>
        <end position="644"/>
    </location>
</feature>
<name>A0A9P7RRX9_9AGAR</name>
<feature type="compositionally biased region" description="Low complexity" evidence="6">
    <location>
        <begin position="739"/>
        <end position="754"/>
    </location>
</feature>
<reference evidence="7" key="1">
    <citation type="journal article" date="2021" name="Genome Biol. Evol.">
        <title>The assembled and annotated genome of the fairy-ring fungus Marasmius oreades.</title>
        <authorList>
            <person name="Hiltunen M."/>
            <person name="Ament-Velasquez S.L."/>
            <person name="Johannesson H."/>
        </authorList>
    </citation>
    <scope>NUCLEOTIDE SEQUENCE</scope>
    <source>
        <strain evidence="7">03SP1</strain>
    </source>
</reference>
<feature type="region of interest" description="Disordered" evidence="6">
    <location>
        <begin position="667"/>
        <end position="692"/>
    </location>
</feature>
<dbReference type="InterPro" id="IPR038739">
    <property type="entry name" value="ARMC8/Vid28"/>
</dbReference>
<keyword evidence="4" id="KW-0677">Repeat</keyword>
<keyword evidence="3" id="KW-0963">Cytoplasm</keyword>
<evidence type="ECO:0008006" key="9">
    <source>
        <dbReference type="Google" id="ProtNLM"/>
    </source>
</evidence>
<feature type="compositionally biased region" description="Polar residues" evidence="6">
    <location>
        <begin position="760"/>
        <end position="771"/>
    </location>
</feature>
<dbReference type="PANTHER" id="PTHR15651:SF7">
    <property type="entry name" value="ARMADILLO REPEAT-CONTAINING PROTEIN 8"/>
    <property type="match status" value="1"/>
</dbReference>
<evidence type="ECO:0000256" key="1">
    <source>
        <dbReference type="ARBA" id="ARBA00004123"/>
    </source>
</evidence>
<feature type="compositionally biased region" description="Low complexity" evidence="6">
    <location>
        <begin position="914"/>
        <end position="931"/>
    </location>
</feature>
<protein>
    <recommendedName>
        <fullName evidence="9">Armadillo repeat-containing protein 8</fullName>
    </recommendedName>
</protein>
<dbReference type="GO" id="GO:0005634">
    <property type="term" value="C:nucleus"/>
    <property type="evidence" value="ECO:0007669"/>
    <property type="project" value="UniProtKB-SubCell"/>
</dbReference>
<keyword evidence="8" id="KW-1185">Reference proteome</keyword>
<evidence type="ECO:0000256" key="5">
    <source>
        <dbReference type="ARBA" id="ARBA00023242"/>
    </source>
</evidence>
<dbReference type="SUPFAM" id="SSF48371">
    <property type="entry name" value="ARM repeat"/>
    <property type="match status" value="2"/>
</dbReference>
<dbReference type="GO" id="GO:0034657">
    <property type="term" value="C:GID complex"/>
    <property type="evidence" value="ECO:0007669"/>
    <property type="project" value="TreeGrafter"/>
</dbReference>
<evidence type="ECO:0000256" key="4">
    <source>
        <dbReference type="ARBA" id="ARBA00022737"/>
    </source>
</evidence>
<organism evidence="7 8">
    <name type="scientific">Marasmius oreades</name>
    <name type="common">fairy-ring Marasmius</name>
    <dbReference type="NCBI Taxonomy" id="181124"/>
    <lineage>
        <taxon>Eukaryota</taxon>
        <taxon>Fungi</taxon>
        <taxon>Dikarya</taxon>
        <taxon>Basidiomycota</taxon>
        <taxon>Agaricomycotina</taxon>
        <taxon>Agaricomycetes</taxon>
        <taxon>Agaricomycetidae</taxon>
        <taxon>Agaricales</taxon>
        <taxon>Marasmiineae</taxon>
        <taxon>Marasmiaceae</taxon>
        <taxon>Marasmius</taxon>
    </lineage>
</organism>
<evidence type="ECO:0000313" key="8">
    <source>
        <dbReference type="Proteomes" id="UP001049176"/>
    </source>
</evidence>
<dbReference type="PANTHER" id="PTHR15651">
    <property type="entry name" value="ARMADILLO REPEAT-CONTAINING PROTEIN 8"/>
    <property type="match status" value="1"/>
</dbReference>
<feature type="region of interest" description="Disordered" evidence="6">
    <location>
        <begin position="377"/>
        <end position="405"/>
    </location>
</feature>
<dbReference type="OrthoDB" id="5559898at2759"/>
<evidence type="ECO:0000256" key="6">
    <source>
        <dbReference type="SAM" id="MobiDB-lite"/>
    </source>
</evidence>
<feature type="region of interest" description="Disordered" evidence="6">
    <location>
        <begin position="739"/>
        <end position="772"/>
    </location>
</feature>
<gene>
    <name evidence="7" type="ORF">E1B28_012662</name>
</gene>
<sequence>MTAVTIDTVERLKGYKNKVIGNLSVKAQLSQDPGFLQALVKCLSNPSIDVQIEAAHIVSSISLGSDDALASLLRVDALGALLRALKETTTTLTTTPQRKSISTLQSALVRALRSLTVSTADIVGPSLWGLRPDASAIRNEAQATLDVIFRVNSLDIILPLLAQPHIDIAVSIAQLLAQSLRVVQHRTSVTEWIPPEDRMKETKSKRGWEKASAHGVNAPGRQGGWVARSLVGLLESRAHKVQEAALLALAALAKDNPPVASALTETEILTSVINAFARSRIADVQLAGCLCATHIIRACPLSSDATASTIISVVNRFISPPSTIPAISPQQQLKSCYILYHLVIDDVALCKLAFSRGCLLNLAGLLSSLTVVPVREPQTRSSISNDTKGSSPSSSSDIPEDLTDEPPTLSALREAALIALTALALLAHDIRMSLTELDLGDVTLHPALVNACVLEPSQPTKQHKQLLPLLRWTLLSPHTGVRYATAELIRALTRSVAVLRTSVVDSGLGTLILERVMDKQEDRRVIGSALKAVCNGVCEFSPLRSDYVNRGLIGRLVEFIRGVETHRPGNGDEGGMSEGLVDTSLRPIALWAIKNLVRKSSDQVKTDVMTQLGWKNLAQLMASGKLESHGRHRGRRRKSPRGKTRRESVSGGIMGFMDIDVNLRSEEFSDDTETEAEAEAEDQTRKAQQDTAAVQEQAINIVRNLSEDENGIDMIFEEFGKLDLAEISFDSTKTTGLSIPVSTSVSPSRTPFPSLLSPELSDSTHATSSQPQPHPIVAILTRILSAPPTSLPEVTLQATYTLANLANGSPLQQALILNHPPILRAVRDVIAESGRGFEGRDARKPAIGVVLALAKGCAGVVGSIGEVGVPIVISSVKCRQEMIDAGVVGTLKRICESQGGVVGVGIGVHHRGSLGHSHSSVPSTSPATPVHLHSYSHSSDADKVVLDLAKQALDWLDHGEGYGGLPS</sequence>